<dbReference type="Proteomes" id="UP000662939">
    <property type="component" value="Chromosome"/>
</dbReference>
<gene>
    <name evidence="1" type="ORF">JQS30_00965</name>
</gene>
<dbReference type="Gene3D" id="2.115.10.20">
    <property type="entry name" value="Glycosyl hydrolase domain, family 43"/>
    <property type="match status" value="1"/>
</dbReference>
<reference evidence="1" key="1">
    <citation type="submission" date="2021-02" db="EMBL/GenBank/DDBJ databases">
        <title>Natronoglycomyces albus gen. nov., sp. nov, a haloalkaliphilic actinobacterium from a soda solonchak soil.</title>
        <authorList>
            <person name="Sorokin D.Y."/>
            <person name="Khijniak T.V."/>
            <person name="Zakharycheva A.P."/>
            <person name="Boueva O.V."/>
            <person name="Ariskina E.V."/>
            <person name="Hahnke R.L."/>
            <person name="Bunk B."/>
            <person name="Sproer C."/>
            <person name="Schumann P."/>
            <person name="Evtushenko L.I."/>
            <person name="Kublanov I.V."/>
        </authorList>
    </citation>
    <scope>NUCLEOTIDE SEQUENCE</scope>
    <source>
        <strain evidence="1">DSM 106290</strain>
    </source>
</reference>
<dbReference type="CDD" id="cd08984">
    <property type="entry name" value="GH43-like"/>
    <property type="match status" value="1"/>
</dbReference>
<proteinExistence type="predicted"/>
<protein>
    <recommendedName>
        <fullName evidence="3">Glycosyl hydrolase</fullName>
    </recommendedName>
</protein>
<accession>A0A895XPS7</accession>
<dbReference type="RefSeq" id="WP_213171552.1">
    <property type="nucleotide sequence ID" value="NZ_CP070496.1"/>
</dbReference>
<name>A0A895XPS7_9ACTN</name>
<dbReference type="AlphaFoldDB" id="A0A895XPS7"/>
<dbReference type="KEGG" id="nav:JQS30_00965"/>
<dbReference type="EMBL" id="CP070496">
    <property type="protein sequence ID" value="QSB05543.1"/>
    <property type="molecule type" value="Genomic_DNA"/>
</dbReference>
<evidence type="ECO:0008006" key="3">
    <source>
        <dbReference type="Google" id="ProtNLM"/>
    </source>
</evidence>
<evidence type="ECO:0000313" key="1">
    <source>
        <dbReference type="EMBL" id="QSB05543.1"/>
    </source>
</evidence>
<organism evidence="1 2">
    <name type="scientific">Natronoglycomyces albus</name>
    <dbReference type="NCBI Taxonomy" id="2811108"/>
    <lineage>
        <taxon>Bacteria</taxon>
        <taxon>Bacillati</taxon>
        <taxon>Actinomycetota</taxon>
        <taxon>Actinomycetes</taxon>
        <taxon>Glycomycetales</taxon>
        <taxon>Glycomycetaceae</taxon>
        <taxon>Natronoglycomyces</taxon>
    </lineage>
</organism>
<sequence>MATPPAPLYRDPTFDGPADPTVVKNAETGRWFMYYTQRRANRPAKGAEWAHGTDVALAVSLDGADWQFKGTVSLDYGEGRNTFWAPEVIFEGGRWHMYVSYVEGCPSDWNSPAQLLHFTSVDLEEWTFQSVMDFGQERCTDATVAKLPDGTWRLWYRNEAGAIYAADSPDLYDWKCTGVVISGRVQSAPNVFSLRGTYWMLTDSPSGQLVYRSTDLTEWHQQPMPLLSTPGRRSFDEALGHGAMVLPQGPDSGFLYYFTQPGGGIRSVIQVARVFVRDGWLRCDRDAPFKYMLTAANTPVVRGGKSA</sequence>
<dbReference type="InterPro" id="IPR023296">
    <property type="entry name" value="Glyco_hydro_beta-prop_sf"/>
</dbReference>
<keyword evidence="2" id="KW-1185">Reference proteome</keyword>
<evidence type="ECO:0000313" key="2">
    <source>
        <dbReference type="Proteomes" id="UP000662939"/>
    </source>
</evidence>
<dbReference type="SUPFAM" id="SSF75005">
    <property type="entry name" value="Arabinanase/levansucrase/invertase"/>
    <property type="match status" value="1"/>
</dbReference>